<proteinExistence type="predicted"/>
<evidence type="ECO:0000313" key="2">
    <source>
        <dbReference type="EMBL" id="MBU5335221.1"/>
    </source>
</evidence>
<organism evidence="2 3">
    <name type="scientific">Intestinibacter bartlettii</name>
    <dbReference type="NCBI Taxonomy" id="261299"/>
    <lineage>
        <taxon>Bacteria</taxon>
        <taxon>Bacillati</taxon>
        <taxon>Bacillota</taxon>
        <taxon>Clostridia</taxon>
        <taxon>Peptostreptococcales</taxon>
        <taxon>Peptostreptococcaceae</taxon>
        <taxon>Intestinibacter</taxon>
    </lineage>
</organism>
<sequence>MNYCNLTISIDDETSIMEAVCQCFDSETKNLMIDDKYLSDDFFDLKTGLAGICMQKFINYGIKAAVVLNSYDRVNERFSELILELNKRDDFKFFNTLVEAQNHFDLTH</sequence>
<evidence type="ECO:0000313" key="3">
    <source>
        <dbReference type="Proteomes" id="UP001196301"/>
    </source>
</evidence>
<accession>A0ABS6DV88</accession>
<protein>
    <submittedName>
        <fullName evidence="2">DUF4180 domain-containing protein</fullName>
    </submittedName>
</protein>
<gene>
    <name evidence="2" type="ORF">KQI20_02090</name>
</gene>
<keyword evidence="3" id="KW-1185">Reference proteome</keyword>
<evidence type="ECO:0000259" key="1">
    <source>
        <dbReference type="Pfam" id="PF13788"/>
    </source>
</evidence>
<dbReference type="Pfam" id="PF13788">
    <property type="entry name" value="DUF4180"/>
    <property type="match status" value="1"/>
</dbReference>
<dbReference type="EMBL" id="JAHLOQ010000003">
    <property type="protein sequence ID" value="MBU5335221.1"/>
    <property type="molecule type" value="Genomic_DNA"/>
</dbReference>
<comment type="caution">
    <text evidence="2">The sequence shown here is derived from an EMBL/GenBank/DDBJ whole genome shotgun (WGS) entry which is preliminary data.</text>
</comment>
<reference evidence="2 3" key="1">
    <citation type="submission" date="2021-06" db="EMBL/GenBank/DDBJ databases">
        <authorList>
            <person name="Sun Q."/>
            <person name="Li D."/>
        </authorList>
    </citation>
    <scope>NUCLEOTIDE SEQUENCE [LARGE SCALE GENOMIC DNA]</scope>
    <source>
        <strain evidence="2 3">N19</strain>
    </source>
</reference>
<feature type="domain" description="DUF4180" evidence="1">
    <location>
        <begin position="8"/>
        <end position="102"/>
    </location>
</feature>
<dbReference type="InterPro" id="IPR025438">
    <property type="entry name" value="DUF4180"/>
</dbReference>
<dbReference type="RefSeq" id="WP_216568380.1">
    <property type="nucleotide sequence ID" value="NZ_JAHLOQ010000003.1"/>
</dbReference>
<dbReference type="Proteomes" id="UP001196301">
    <property type="component" value="Unassembled WGS sequence"/>
</dbReference>
<name>A0ABS6DV88_9FIRM</name>